<name>A0A2T0BP47_9CLOT</name>
<keyword evidence="3" id="KW-1185">Reference proteome</keyword>
<gene>
    <name evidence="2" type="ORF">CLLU_14210</name>
</gene>
<dbReference type="RefSeq" id="WP_106008990.1">
    <property type="nucleotide sequence ID" value="NZ_PVXP01000014.1"/>
</dbReference>
<dbReference type="Pfam" id="PF13380">
    <property type="entry name" value="CoA_binding_2"/>
    <property type="match status" value="1"/>
</dbReference>
<evidence type="ECO:0000313" key="2">
    <source>
        <dbReference type="EMBL" id="PRR85659.1"/>
    </source>
</evidence>
<feature type="domain" description="CoA-binding" evidence="1">
    <location>
        <begin position="10"/>
        <end position="121"/>
    </location>
</feature>
<dbReference type="Gene3D" id="3.40.50.720">
    <property type="entry name" value="NAD(P)-binding Rossmann-like Domain"/>
    <property type="match status" value="1"/>
</dbReference>
<dbReference type="PANTHER" id="PTHR33303:SF2">
    <property type="entry name" value="COA-BINDING DOMAIN-CONTAINING PROTEIN"/>
    <property type="match status" value="1"/>
</dbReference>
<evidence type="ECO:0000313" key="3">
    <source>
        <dbReference type="Proteomes" id="UP000237798"/>
    </source>
</evidence>
<comment type="caution">
    <text evidence="2">The sequence shown here is derived from an EMBL/GenBank/DDBJ whole genome shotgun (WGS) entry which is preliminary data.</text>
</comment>
<protein>
    <recommendedName>
        <fullName evidence="1">CoA-binding domain-containing protein</fullName>
    </recommendedName>
</protein>
<dbReference type="SUPFAM" id="SSF51735">
    <property type="entry name" value="NAD(P)-binding Rossmann-fold domains"/>
    <property type="match status" value="1"/>
</dbReference>
<dbReference type="OrthoDB" id="9804695at2"/>
<proteinExistence type="predicted"/>
<dbReference type="InterPro" id="IPR036291">
    <property type="entry name" value="NAD(P)-bd_dom_sf"/>
</dbReference>
<accession>A0A2T0BP47</accession>
<reference evidence="2 3" key="1">
    <citation type="submission" date="2018-03" db="EMBL/GenBank/DDBJ databases">
        <title>Genome sequence of Clostridium luticellarii DSM 29923.</title>
        <authorList>
            <person name="Poehlein A."/>
            <person name="Daniel R."/>
        </authorList>
    </citation>
    <scope>NUCLEOTIDE SEQUENCE [LARGE SCALE GENOMIC DNA]</scope>
    <source>
        <strain evidence="2 3">DSM 29923</strain>
    </source>
</reference>
<dbReference type="EMBL" id="PVXP01000014">
    <property type="protein sequence ID" value="PRR85659.1"/>
    <property type="molecule type" value="Genomic_DNA"/>
</dbReference>
<evidence type="ECO:0000259" key="1">
    <source>
        <dbReference type="Pfam" id="PF13380"/>
    </source>
</evidence>
<dbReference type="AlphaFoldDB" id="A0A2T0BP47"/>
<sequence>MKASNLLYYKNWVVVGNVSTEGKYAFKIVNALKSAGFNVIGINPKEVLGKGVDESLKKALTQVHVLDLCTNPALGIEMVKIAHEFHIDKVLIQPGAESKEILDFCNNNGIDAVCGCALVELSKRNQKDDKLNN</sequence>
<dbReference type="Proteomes" id="UP000237798">
    <property type="component" value="Unassembled WGS sequence"/>
</dbReference>
<organism evidence="2 3">
    <name type="scientific">Clostridium luticellarii</name>
    <dbReference type="NCBI Taxonomy" id="1691940"/>
    <lineage>
        <taxon>Bacteria</taxon>
        <taxon>Bacillati</taxon>
        <taxon>Bacillota</taxon>
        <taxon>Clostridia</taxon>
        <taxon>Eubacteriales</taxon>
        <taxon>Clostridiaceae</taxon>
        <taxon>Clostridium</taxon>
    </lineage>
</organism>
<dbReference type="InterPro" id="IPR003781">
    <property type="entry name" value="CoA-bd"/>
</dbReference>
<dbReference type="PANTHER" id="PTHR33303">
    <property type="entry name" value="CYTOPLASMIC PROTEIN-RELATED"/>
    <property type="match status" value="1"/>
</dbReference>